<keyword evidence="4 7" id="KW-1133">Transmembrane helix</keyword>
<feature type="signal peptide" evidence="8">
    <location>
        <begin position="1"/>
        <end position="21"/>
    </location>
</feature>
<evidence type="ECO:0000313" key="11">
    <source>
        <dbReference type="Proteomes" id="UP000268014"/>
    </source>
</evidence>
<evidence type="ECO:0000256" key="1">
    <source>
        <dbReference type="ARBA" id="ARBA00004141"/>
    </source>
</evidence>
<organism evidence="12">
    <name type="scientific">Haemonchus placei</name>
    <name type="common">Barber's pole worm</name>
    <dbReference type="NCBI Taxonomy" id="6290"/>
    <lineage>
        <taxon>Eukaryota</taxon>
        <taxon>Metazoa</taxon>
        <taxon>Ecdysozoa</taxon>
        <taxon>Nematoda</taxon>
        <taxon>Chromadorea</taxon>
        <taxon>Rhabditida</taxon>
        <taxon>Rhabditina</taxon>
        <taxon>Rhabditomorpha</taxon>
        <taxon>Strongyloidea</taxon>
        <taxon>Trichostrongylidae</taxon>
        <taxon>Haemonchus</taxon>
    </lineage>
</organism>
<dbReference type="EMBL" id="UZAF01018468">
    <property type="protein sequence ID" value="VDO52064.1"/>
    <property type="molecule type" value="Genomic_DNA"/>
</dbReference>
<feature type="chain" id="PRO_5043135586" evidence="8">
    <location>
        <begin position="22"/>
        <end position="234"/>
    </location>
</feature>
<dbReference type="InterPro" id="IPR051697">
    <property type="entry name" value="Patched_domain-protein"/>
</dbReference>
<keyword evidence="5 7" id="KW-0472">Membrane</keyword>
<feature type="transmembrane region" description="Helical" evidence="7">
    <location>
        <begin position="163"/>
        <end position="182"/>
    </location>
</feature>
<dbReference type="WBParaSite" id="HPLM_0001416901-mRNA-1">
    <property type="protein sequence ID" value="HPLM_0001416901-mRNA-1"/>
    <property type="gene ID" value="HPLM_0001416901"/>
</dbReference>
<keyword evidence="8" id="KW-0732">Signal</keyword>
<dbReference type="OMA" id="MMETWEL"/>
<keyword evidence="11" id="KW-1185">Reference proteome</keyword>
<accession>A0A158QQ68</accession>
<dbReference type="InterPro" id="IPR003392">
    <property type="entry name" value="PTHD_SSD"/>
</dbReference>
<dbReference type="AlphaFoldDB" id="A0A158QQ68"/>
<evidence type="ECO:0000256" key="8">
    <source>
        <dbReference type="SAM" id="SignalP"/>
    </source>
</evidence>
<dbReference type="PANTHER" id="PTHR10796:SF102">
    <property type="entry name" value="SSD DOMAIN-CONTAINING PROTEIN"/>
    <property type="match status" value="1"/>
</dbReference>
<evidence type="ECO:0000256" key="7">
    <source>
        <dbReference type="SAM" id="Phobius"/>
    </source>
</evidence>
<proteinExistence type="inferred from homology"/>
<comment type="similarity">
    <text evidence="2">Belongs to the patched family.</text>
</comment>
<feature type="domain" description="SSD" evidence="9">
    <location>
        <begin position="163"/>
        <end position="234"/>
    </location>
</feature>
<dbReference type="GO" id="GO:0018996">
    <property type="term" value="P:molting cycle, collagen and cuticulin-based cuticle"/>
    <property type="evidence" value="ECO:0007669"/>
    <property type="project" value="TreeGrafter"/>
</dbReference>
<evidence type="ECO:0000259" key="9">
    <source>
        <dbReference type="PROSITE" id="PS50156"/>
    </source>
</evidence>
<name>A0A158QQ68_HAEPC</name>
<evidence type="ECO:0000256" key="2">
    <source>
        <dbReference type="ARBA" id="ARBA00005585"/>
    </source>
</evidence>
<dbReference type="Pfam" id="PF02460">
    <property type="entry name" value="Patched"/>
    <property type="match status" value="1"/>
</dbReference>
<evidence type="ECO:0000256" key="4">
    <source>
        <dbReference type="ARBA" id="ARBA00022989"/>
    </source>
</evidence>
<dbReference type="OrthoDB" id="6510177at2759"/>
<protein>
    <submittedName>
        <fullName evidence="12">SSD domain-containing protein</fullName>
    </submittedName>
</protein>
<evidence type="ECO:0000256" key="6">
    <source>
        <dbReference type="ARBA" id="ARBA00023180"/>
    </source>
</evidence>
<evidence type="ECO:0000256" key="3">
    <source>
        <dbReference type="ARBA" id="ARBA00022692"/>
    </source>
</evidence>
<reference evidence="12" key="1">
    <citation type="submission" date="2016-04" db="UniProtKB">
        <authorList>
            <consortium name="WormBaseParasite"/>
        </authorList>
    </citation>
    <scope>IDENTIFICATION</scope>
</reference>
<gene>
    <name evidence="10" type="ORF">HPLM_LOCUS14161</name>
</gene>
<evidence type="ECO:0000313" key="12">
    <source>
        <dbReference type="WBParaSite" id="HPLM_0001416901-mRNA-1"/>
    </source>
</evidence>
<keyword evidence="3 7" id="KW-0812">Transmembrane</keyword>
<dbReference type="Proteomes" id="UP000268014">
    <property type="component" value="Unassembled WGS sequence"/>
</dbReference>
<dbReference type="InterPro" id="IPR000731">
    <property type="entry name" value="SSD"/>
</dbReference>
<sequence>MNIGCCLVVCQWILFSNHGLSFLKEAVQTMVHISKNLSATVSDGRNVSYKNFCGHYCDSNVVVGYFLQALYQKTLNPESMTLQLTYPIADLRGIKLHLERNFYGLISMSFMAEMKTEADTERLGAWELTLFDFCYNYTANSYNKLEIQVIGAEIVDTEMNKDGFSIMFAFVCITVSGSSLYFDRLRWSTILVAVSCAIVPVLAITTTFGLCSLIGNRTNSLMLIMPFLIMGIGW</sequence>
<reference evidence="10 11" key="2">
    <citation type="submission" date="2018-11" db="EMBL/GenBank/DDBJ databases">
        <authorList>
            <consortium name="Pathogen Informatics"/>
        </authorList>
    </citation>
    <scope>NUCLEOTIDE SEQUENCE [LARGE SCALE GENOMIC DNA]</scope>
    <source>
        <strain evidence="10 11">MHpl1</strain>
    </source>
</reference>
<evidence type="ECO:0000256" key="5">
    <source>
        <dbReference type="ARBA" id="ARBA00023136"/>
    </source>
</evidence>
<comment type="subcellular location">
    <subcellularLocation>
        <location evidence="1">Membrane</location>
        <topology evidence="1">Multi-pass membrane protein</topology>
    </subcellularLocation>
</comment>
<keyword evidence="6" id="KW-0325">Glycoprotein</keyword>
<dbReference type="GO" id="GO:0005886">
    <property type="term" value="C:plasma membrane"/>
    <property type="evidence" value="ECO:0007669"/>
    <property type="project" value="TreeGrafter"/>
</dbReference>
<feature type="transmembrane region" description="Helical" evidence="7">
    <location>
        <begin position="189"/>
        <end position="215"/>
    </location>
</feature>
<evidence type="ECO:0000313" key="10">
    <source>
        <dbReference type="EMBL" id="VDO52064.1"/>
    </source>
</evidence>
<dbReference type="GO" id="GO:0006897">
    <property type="term" value="P:endocytosis"/>
    <property type="evidence" value="ECO:0007669"/>
    <property type="project" value="TreeGrafter"/>
</dbReference>
<dbReference type="PANTHER" id="PTHR10796">
    <property type="entry name" value="PATCHED-RELATED"/>
    <property type="match status" value="1"/>
</dbReference>
<dbReference type="GO" id="GO:0030659">
    <property type="term" value="C:cytoplasmic vesicle membrane"/>
    <property type="evidence" value="ECO:0007669"/>
    <property type="project" value="TreeGrafter"/>
</dbReference>
<dbReference type="PROSITE" id="PS50156">
    <property type="entry name" value="SSD"/>
    <property type="match status" value="1"/>
</dbReference>